<dbReference type="Proteomes" id="UP000519972">
    <property type="component" value="Unassembled WGS sequence"/>
</dbReference>
<name>A0A7Y3S6V2_9HYPH</name>
<keyword evidence="1" id="KW-0732">Signal</keyword>
<proteinExistence type="predicted"/>
<organism evidence="2 3">
    <name type="scientific">Rhizobium sophorae</name>
    <dbReference type="NCBI Taxonomy" id="1535242"/>
    <lineage>
        <taxon>Bacteria</taxon>
        <taxon>Pseudomonadati</taxon>
        <taxon>Pseudomonadota</taxon>
        <taxon>Alphaproteobacteria</taxon>
        <taxon>Hyphomicrobiales</taxon>
        <taxon>Rhizobiaceae</taxon>
        <taxon>Rhizobium/Agrobacterium group</taxon>
        <taxon>Rhizobium</taxon>
    </lineage>
</organism>
<sequence>MKLLLAATLLFIFTALASAHACAVPRPVFSGLFEADVIIRGTFINYEVLKMHSKARVTFEVSEILKGSAGHGELSAIWEHSNVPDRWNGPKNAIVALRRSGSAEADYAIVQPRSGLAEISGAKDKRTIVRVIGSRADARRPVDHPTPFEPTECCNLTRKGSRAAGAIGTVGKLQKKSISVLKQNGNALLI</sequence>
<evidence type="ECO:0000313" key="2">
    <source>
        <dbReference type="EMBL" id="NNU38025.1"/>
    </source>
</evidence>
<feature type="signal peptide" evidence="1">
    <location>
        <begin position="1"/>
        <end position="21"/>
    </location>
</feature>
<evidence type="ECO:0000313" key="3">
    <source>
        <dbReference type="Proteomes" id="UP000519972"/>
    </source>
</evidence>
<keyword evidence="3" id="KW-1185">Reference proteome</keyword>
<reference evidence="2 3" key="1">
    <citation type="submission" date="2020-02" db="EMBL/GenBank/DDBJ databases">
        <authorList>
            <person name="Sun Q."/>
        </authorList>
    </citation>
    <scope>NUCLEOTIDE SEQUENCE [LARGE SCALE GENOMIC DNA]</scope>
    <source>
        <strain evidence="2 3">CCBAU 03386</strain>
    </source>
</reference>
<dbReference type="RefSeq" id="WP_168313671.1">
    <property type="nucleotide sequence ID" value="NZ_JABFCN010000028.1"/>
</dbReference>
<protein>
    <submittedName>
        <fullName evidence="2">Uncharacterized protein</fullName>
    </submittedName>
</protein>
<dbReference type="AlphaFoldDB" id="A0A7Y3S6V2"/>
<gene>
    <name evidence="2" type="ORF">G9X64_16315</name>
</gene>
<dbReference type="EMBL" id="JABFCN010000028">
    <property type="protein sequence ID" value="NNU38025.1"/>
    <property type="molecule type" value="Genomic_DNA"/>
</dbReference>
<feature type="chain" id="PRO_5031575265" evidence="1">
    <location>
        <begin position="22"/>
        <end position="190"/>
    </location>
</feature>
<accession>A0A7Y3S6V2</accession>
<evidence type="ECO:0000256" key="1">
    <source>
        <dbReference type="SAM" id="SignalP"/>
    </source>
</evidence>
<comment type="caution">
    <text evidence="2">The sequence shown here is derived from an EMBL/GenBank/DDBJ whole genome shotgun (WGS) entry which is preliminary data.</text>
</comment>